<keyword evidence="5" id="KW-1185">Reference proteome</keyword>
<comment type="caution">
    <text evidence="4">The sequence shown here is derived from an EMBL/GenBank/DDBJ whole genome shotgun (WGS) entry which is preliminary data.</text>
</comment>
<feature type="compositionally biased region" description="Basic and acidic residues" evidence="1">
    <location>
        <begin position="336"/>
        <end position="356"/>
    </location>
</feature>
<reference evidence="4 5" key="1">
    <citation type="journal article" date="2014" name="Genome Biol. Evol.">
        <title>The secreted proteins of Achlya hypogyna and Thraustotheca clavata identify the ancestral oomycete secretome and reveal gene acquisitions by horizontal gene transfer.</title>
        <authorList>
            <person name="Misner I."/>
            <person name="Blouin N."/>
            <person name="Leonard G."/>
            <person name="Richards T.A."/>
            <person name="Lane C.E."/>
        </authorList>
    </citation>
    <scope>NUCLEOTIDE SEQUENCE [LARGE SCALE GENOMIC DNA]</scope>
    <source>
        <strain evidence="4 5">ATCC 34112</strain>
    </source>
</reference>
<gene>
    <name evidence="4" type="ORF">THRCLA_09069</name>
</gene>
<feature type="compositionally biased region" description="Basic and acidic residues" evidence="1">
    <location>
        <begin position="364"/>
        <end position="379"/>
    </location>
</feature>
<keyword evidence="2" id="KW-1133">Transmembrane helix</keyword>
<accession>A0A1V9YZZ4</accession>
<feature type="transmembrane region" description="Helical" evidence="2">
    <location>
        <begin position="154"/>
        <end position="177"/>
    </location>
</feature>
<feature type="compositionally biased region" description="Polar residues" evidence="1">
    <location>
        <begin position="221"/>
        <end position="231"/>
    </location>
</feature>
<dbReference type="EMBL" id="JNBS01002445">
    <property type="protein sequence ID" value="OQR91217.1"/>
    <property type="molecule type" value="Genomic_DNA"/>
</dbReference>
<name>A0A1V9YZZ4_9STRA</name>
<keyword evidence="3" id="KW-0732">Signal</keyword>
<evidence type="ECO:0000313" key="4">
    <source>
        <dbReference type="EMBL" id="OQR91217.1"/>
    </source>
</evidence>
<feature type="region of interest" description="Disordered" evidence="1">
    <location>
        <begin position="183"/>
        <end position="231"/>
    </location>
</feature>
<keyword evidence="2" id="KW-0472">Membrane</keyword>
<dbReference type="OrthoDB" id="79664at2759"/>
<evidence type="ECO:0000313" key="5">
    <source>
        <dbReference type="Proteomes" id="UP000243217"/>
    </source>
</evidence>
<feature type="compositionally biased region" description="Low complexity" evidence="1">
    <location>
        <begin position="42"/>
        <end position="52"/>
    </location>
</feature>
<protein>
    <recommendedName>
        <fullName evidence="6">Secreted protein</fullName>
    </recommendedName>
</protein>
<evidence type="ECO:0008006" key="6">
    <source>
        <dbReference type="Google" id="ProtNLM"/>
    </source>
</evidence>
<feature type="signal peptide" evidence="3">
    <location>
        <begin position="1"/>
        <end position="16"/>
    </location>
</feature>
<sequence>MRVCTLLALTTALVAGADISLRGLEQSNVTTVPVTTVPVTTVPVPTTVTAPPTQTPAPTTSPAPPTTAPAPTTSPATSTVPPTSTPQTTTATVTPKPETSQPAATQATSTPQPTNAATTSGSSSKSSTTKPSTSKPTTPTPASDGSGSSMSTGVVIGIVAGIICGIAIIAALVYICLRKRQEEDDDPISPNDFGKQDTTPVYENKPLTPVQRTAPIPPAQPVTTSNSFTANNGNYTYNNDYAAAPQYATTNNVSYQQPTAPAAIAAAAAAHQNAYAEMYGNASPQEFYDRQSESSSSEPSNHSGKNAWMQAMQKPDYDSDGVDIDRMDTNSYNSAKFDDNHSDISRDSSFLSRDESLGSSLDDYPSHHGTKQERGSYEL</sequence>
<dbReference type="STRING" id="74557.A0A1V9YZZ4"/>
<evidence type="ECO:0000256" key="2">
    <source>
        <dbReference type="SAM" id="Phobius"/>
    </source>
</evidence>
<evidence type="ECO:0000256" key="3">
    <source>
        <dbReference type="SAM" id="SignalP"/>
    </source>
</evidence>
<feature type="chain" id="PRO_5012528957" description="Secreted protein" evidence="3">
    <location>
        <begin position="17"/>
        <end position="379"/>
    </location>
</feature>
<feature type="region of interest" description="Disordered" evidence="1">
    <location>
        <begin position="42"/>
        <end position="149"/>
    </location>
</feature>
<proteinExistence type="predicted"/>
<evidence type="ECO:0000256" key="1">
    <source>
        <dbReference type="SAM" id="MobiDB-lite"/>
    </source>
</evidence>
<keyword evidence="2" id="KW-0812">Transmembrane</keyword>
<dbReference type="AlphaFoldDB" id="A0A1V9YZZ4"/>
<feature type="region of interest" description="Disordered" evidence="1">
    <location>
        <begin position="286"/>
        <end position="379"/>
    </location>
</feature>
<feature type="compositionally biased region" description="Low complexity" evidence="1">
    <location>
        <begin position="69"/>
        <end position="143"/>
    </location>
</feature>
<dbReference type="Proteomes" id="UP000243217">
    <property type="component" value="Unassembled WGS sequence"/>
</dbReference>
<feature type="compositionally biased region" description="Pro residues" evidence="1">
    <location>
        <begin position="53"/>
        <end position="68"/>
    </location>
</feature>
<organism evidence="4 5">
    <name type="scientific">Thraustotheca clavata</name>
    <dbReference type="NCBI Taxonomy" id="74557"/>
    <lineage>
        <taxon>Eukaryota</taxon>
        <taxon>Sar</taxon>
        <taxon>Stramenopiles</taxon>
        <taxon>Oomycota</taxon>
        <taxon>Saprolegniomycetes</taxon>
        <taxon>Saprolegniales</taxon>
        <taxon>Achlyaceae</taxon>
        <taxon>Thraustotheca</taxon>
    </lineage>
</organism>
<dbReference type="PRINTS" id="PR01217">
    <property type="entry name" value="PRICHEXTENSN"/>
</dbReference>